<keyword evidence="3" id="KW-0489">Methyltransferase</keyword>
<dbReference type="PANTHER" id="PTHR42998">
    <property type="entry name" value="TYPE I RESTRICTION ENZYME HINDVIIP M PROTEIN-RELATED"/>
    <property type="match status" value="1"/>
</dbReference>
<evidence type="ECO:0000256" key="5">
    <source>
        <dbReference type="ARBA" id="ARBA00022691"/>
    </source>
</evidence>
<dbReference type="AlphaFoldDB" id="A0A239D355"/>
<dbReference type="InterPro" id="IPR003356">
    <property type="entry name" value="DNA_methylase_A-5"/>
</dbReference>
<name>A0A239D355_9PSED</name>
<reference evidence="11" key="1">
    <citation type="submission" date="2017-06" db="EMBL/GenBank/DDBJ databases">
        <authorList>
            <person name="Varghese N."/>
            <person name="Submissions S."/>
        </authorList>
    </citation>
    <scope>NUCLEOTIDE SEQUENCE [LARGE SCALE GENOMIC DNA]</scope>
    <source>
        <strain evidence="11">DSM 22348</strain>
    </source>
</reference>
<dbReference type="STRING" id="1215104.GCA_000730585_05396"/>
<dbReference type="GO" id="GO:0008170">
    <property type="term" value="F:N-methyltransferase activity"/>
    <property type="evidence" value="ECO:0007669"/>
    <property type="project" value="InterPro"/>
</dbReference>
<keyword evidence="11" id="KW-1185">Reference proteome</keyword>
<feature type="domain" description="DNA methylase adenine-specific" evidence="8">
    <location>
        <begin position="153"/>
        <end position="428"/>
    </location>
</feature>
<dbReference type="InterPro" id="IPR052916">
    <property type="entry name" value="Type-I_RE_MTase_Subunit"/>
</dbReference>
<evidence type="ECO:0000256" key="6">
    <source>
        <dbReference type="ARBA" id="ARBA00022747"/>
    </source>
</evidence>
<evidence type="ECO:0000259" key="8">
    <source>
        <dbReference type="Pfam" id="PF02384"/>
    </source>
</evidence>
<evidence type="ECO:0000256" key="2">
    <source>
        <dbReference type="ARBA" id="ARBA00011900"/>
    </source>
</evidence>
<dbReference type="Pfam" id="PF12161">
    <property type="entry name" value="HsdM_N"/>
    <property type="match status" value="1"/>
</dbReference>
<evidence type="ECO:0000313" key="10">
    <source>
        <dbReference type="EMBL" id="SNS26291.1"/>
    </source>
</evidence>
<dbReference type="PANTHER" id="PTHR42998:SF1">
    <property type="entry name" value="TYPE I RESTRICTION ENZYME HINDI METHYLASE SUBUNIT"/>
    <property type="match status" value="1"/>
</dbReference>
<organism evidence="10 11">
    <name type="scientific">Pseudomonas japonica</name>
    <dbReference type="NCBI Taxonomy" id="256466"/>
    <lineage>
        <taxon>Bacteria</taxon>
        <taxon>Pseudomonadati</taxon>
        <taxon>Pseudomonadota</taxon>
        <taxon>Gammaproteobacteria</taxon>
        <taxon>Pseudomonadales</taxon>
        <taxon>Pseudomonadaceae</taxon>
        <taxon>Pseudomonas</taxon>
    </lineage>
</organism>
<dbReference type="GO" id="GO:0032259">
    <property type="term" value="P:methylation"/>
    <property type="evidence" value="ECO:0007669"/>
    <property type="project" value="UniProtKB-KW"/>
</dbReference>
<comment type="catalytic activity">
    <reaction evidence="7">
        <text>a 2'-deoxyadenosine in DNA + S-adenosyl-L-methionine = an N(6)-methyl-2'-deoxyadenosine in DNA + S-adenosyl-L-homocysteine + H(+)</text>
        <dbReference type="Rhea" id="RHEA:15197"/>
        <dbReference type="Rhea" id="RHEA-COMP:12418"/>
        <dbReference type="Rhea" id="RHEA-COMP:12419"/>
        <dbReference type="ChEBI" id="CHEBI:15378"/>
        <dbReference type="ChEBI" id="CHEBI:57856"/>
        <dbReference type="ChEBI" id="CHEBI:59789"/>
        <dbReference type="ChEBI" id="CHEBI:90615"/>
        <dbReference type="ChEBI" id="CHEBI:90616"/>
        <dbReference type="EC" id="2.1.1.72"/>
    </reaction>
</comment>
<dbReference type="GO" id="GO:0009307">
    <property type="term" value="P:DNA restriction-modification system"/>
    <property type="evidence" value="ECO:0007669"/>
    <property type="project" value="UniProtKB-KW"/>
</dbReference>
<accession>A0A239D355</accession>
<dbReference type="Pfam" id="PF02384">
    <property type="entry name" value="N6_Mtase"/>
    <property type="match status" value="1"/>
</dbReference>
<dbReference type="Gene3D" id="1.20.1260.30">
    <property type="match status" value="1"/>
</dbReference>
<dbReference type="RefSeq" id="WP_042120810.1">
    <property type="nucleotide sequence ID" value="NZ_FZOL01000005.1"/>
</dbReference>
<evidence type="ECO:0000256" key="4">
    <source>
        <dbReference type="ARBA" id="ARBA00022679"/>
    </source>
</evidence>
<dbReference type="InterPro" id="IPR022749">
    <property type="entry name" value="D12N6_MeTrfase_N"/>
</dbReference>
<keyword evidence="5" id="KW-0949">S-adenosyl-L-methionine</keyword>
<protein>
    <recommendedName>
        <fullName evidence="2">site-specific DNA-methyltransferase (adenine-specific)</fullName>
        <ecNumber evidence="2">2.1.1.72</ecNumber>
    </recommendedName>
</protein>
<dbReference type="PRINTS" id="PR00507">
    <property type="entry name" value="N12N6MTFRASE"/>
</dbReference>
<dbReference type="OrthoDB" id="9784823at2"/>
<dbReference type="GO" id="GO:0009007">
    <property type="term" value="F:site-specific DNA-methyltransferase (adenine-specific) activity"/>
    <property type="evidence" value="ECO:0007669"/>
    <property type="project" value="UniProtKB-EC"/>
</dbReference>
<evidence type="ECO:0000313" key="11">
    <source>
        <dbReference type="Proteomes" id="UP000198407"/>
    </source>
</evidence>
<feature type="domain" description="N6 adenine-specific DNA methyltransferase N-terminal" evidence="9">
    <location>
        <begin position="10"/>
        <end position="142"/>
    </location>
</feature>
<dbReference type="EMBL" id="FZOL01000005">
    <property type="protein sequence ID" value="SNS26291.1"/>
    <property type="molecule type" value="Genomic_DNA"/>
</dbReference>
<evidence type="ECO:0000256" key="7">
    <source>
        <dbReference type="ARBA" id="ARBA00047942"/>
    </source>
</evidence>
<keyword evidence="4" id="KW-0808">Transferase</keyword>
<dbReference type="GO" id="GO:0003677">
    <property type="term" value="F:DNA binding"/>
    <property type="evidence" value="ECO:0007669"/>
    <property type="project" value="InterPro"/>
</dbReference>
<evidence type="ECO:0000256" key="3">
    <source>
        <dbReference type="ARBA" id="ARBA00022603"/>
    </source>
</evidence>
<dbReference type="Gene3D" id="3.40.50.150">
    <property type="entry name" value="Vaccinia Virus protein VP39"/>
    <property type="match status" value="1"/>
</dbReference>
<evidence type="ECO:0000259" key="9">
    <source>
        <dbReference type="Pfam" id="PF12161"/>
    </source>
</evidence>
<proteinExistence type="inferred from homology"/>
<dbReference type="InterPro" id="IPR038333">
    <property type="entry name" value="T1MK-like_N_sf"/>
</dbReference>
<dbReference type="EC" id="2.1.1.72" evidence="2"/>
<comment type="similarity">
    <text evidence="1">Belongs to the N(4)/N(6)-methyltransferase family.</text>
</comment>
<evidence type="ECO:0000256" key="1">
    <source>
        <dbReference type="ARBA" id="ARBA00006594"/>
    </source>
</evidence>
<sequence>MAQLENIEAIERRLWKAADTLRGNSELASNEYFLPVMGLIFLRHAYSRFLAVKDEIVATLPSRGGKTRDLTKEDFSQKGAIYLNPKAEFDALVALTDADDRAEAIIKAMESIEKDYANLAGQLPKNEYRSIPNDVLGQLLRTLNPDELKKATGDIFGRIYEYFLTEFADQGAHDGGEFFTPVSLVQLITNVLEPDHGIVFDPACGSGGMFVQSAHFLEVHKDDPNKLTFYGHEKNRVTTRLCKMNLAVHGLEGNVVGGEQAITYYNDPHEKLWGNVDYVMANPPFNVDEVDAEKIKNDPRLPFGIPGINKTKKVPNANYLWIQYFYSYLNNKGRAGFVMSSQASGAGREDAKVREQLVKSGHVDAMIDIRGNFFYTRPVPCQLWFLNKDKPKAHQDKVLMVDARNVYRKVTRKIYDFSPEQLKNLTSIVWLYRGQTDRFIELLHSYIDSALLEACACEKSESLLAEPVPDFIAALKSLYAAMRPFLEQLEKGADPEELHVALHAELLKAIEQIDADWSDFRVLKNDLHEWWGRHPYDTAEDLTDFTESDICLKDLAENGRDLVKLIDHAYKLSTRLIELCENEHAARNSEHWDYASIHGTRRTSLKKATDESRKTAVDQLKLVRYFYKQAHWLLSRFPNGELCDVKGLVKLVSIEEIESANWALNPAVYVEVAPEEVDEEFDFEETLRDIHTELKGLNEEAAILAAQISRNIEELGI</sequence>
<gene>
    <name evidence="10" type="ORF">SAMN05444352_105181</name>
</gene>
<dbReference type="Proteomes" id="UP000198407">
    <property type="component" value="Unassembled WGS sequence"/>
</dbReference>
<keyword evidence="6" id="KW-0680">Restriction system</keyword>
<dbReference type="InterPro" id="IPR029063">
    <property type="entry name" value="SAM-dependent_MTases_sf"/>
</dbReference>
<dbReference type="SUPFAM" id="SSF53335">
    <property type="entry name" value="S-adenosyl-L-methionine-dependent methyltransferases"/>
    <property type="match status" value="1"/>
</dbReference>